<keyword evidence="1" id="KW-0472">Membrane</keyword>
<evidence type="ECO:0000256" key="1">
    <source>
        <dbReference type="SAM" id="Phobius"/>
    </source>
</evidence>
<evidence type="ECO:0000313" key="3">
    <source>
        <dbReference type="EMBL" id="RIH90370.1"/>
    </source>
</evidence>
<feature type="domain" description="LiaI-LiaF-like transmembrane region" evidence="2">
    <location>
        <begin position="1"/>
        <end position="46"/>
    </location>
</feature>
<reference evidence="3 4" key="1">
    <citation type="submission" date="2018-08" db="EMBL/GenBank/DDBJ databases">
        <title>Meiothermus terrae DSM 26712 genome sequencing project.</title>
        <authorList>
            <person name="Da Costa M.S."/>
            <person name="Albuquerque L."/>
            <person name="Raposo P."/>
            <person name="Froufe H.J.C."/>
            <person name="Barroso C.S."/>
            <person name="Egas C."/>
        </authorList>
    </citation>
    <scope>NUCLEOTIDE SEQUENCE [LARGE SCALE GENOMIC DNA]</scope>
    <source>
        <strain evidence="3 4">DSM 26712</strain>
    </source>
</reference>
<dbReference type="InterPro" id="IPR043726">
    <property type="entry name" value="LiaI-LiaF-like_TM1"/>
</dbReference>
<feature type="transmembrane region" description="Helical" evidence="1">
    <location>
        <begin position="5"/>
        <end position="24"/>
    </location>
</feature>
<organism evidence="3 4">
    <name type="scientific">Calidithermus terrae</name>
    <dbReference type="NCBI Taxonomy" id="1408545"/>
    <lineage>
        <taxon>Bacteria</taxon>
        <taxon>Thermotogati</taxon>
        <taxon>Deinococcota</taxon>
        <taxon>Deinococci</taxon>
        <taxon>Thermales</taxon>
        <taxon>Thermaceae</taxon>
        <taxon>Calidithermus</taxon>
    </lineage>
</organism>
<keyword evidence="4" id="KW-1185">Reference proteome</keyword>
<dbReference type="OrthoDB" id="941984at2"/>
<feature type="transmembrane region" description="Helical" evidence="1">
    <location>
        <begin position="30"/>
        <end position="48"/>
    </location>
</feature>
<gene>
    <name evidence="3" type="ORF">Mterra_00519</name>
</gene>
<evidence type="ECO:0000313" key="4">
    <source>
        <dbReference type="Proteomes" id="UP000265715"/>
    </source>
</evidence>
<keyword evidence="1" id="KW-1133">Transmembrane helix</keyword>
<comment type="caution">
    <text evidence="3">The sequence shown here is derived from an EMBL/GenBank/DDBJ whole genome shotgun (WGS) entry which is preliminary data.</text>
</comment>
<dbReference type="RefSeq" id="WP_119313746.1">
    <property type="nucleotide sequence ID" value="NZ_QXDL01000011.1"/>
</dbReference>
<evidence type="ECO:0000259" key="2">
    <source>
        <dbReference type="Pfam" id="PF18917"/>
    </source>
</evidence>
<proteinExistence type="predicted"/>
<name>A0A399F2X6_9DEIN</name>
<dbReference type="Proteomes" id="UP000265715">
    <property type="component" value="Unassembled WGS sequence"/>
</dbReference>
<dbReference type="EMBL" id="QXDL01000011">
    <property type="protein sequence ID" value="RIH90370.1"/>
    <property type="molecule type" value="Genomic_DNA"/>
</dbReference>
<keyword evidence="1" id="KW-0812">Transmembrane</keyword>
<dbReference type="Pfam" id="PF18917">
    <property type="entry name" value="LiaI-LiaF-like_TM1"/>
    <property type="match status" value="1"/>
</dbReference>
<feature type="transmembrane region" description="Helical" evidence="1">
    <location>
        <begin position="55"/>
        <end position="74"/>
    </location>
</feature>
<sequence length="288" mass="30899">MVGAIILIAVGLIFLLQNLGWLSWDVWGAIGQIWPLILIAVGLDFLLGRNNRYRGPILLGTAALAVVLVLFYALRPASPGGVEQVSEALQGARQARVELSPSVTRLEVGALPAGSPNLVEGQLGLLRGERLERDTGRDGDALRVSYRTQGNTRGLTGNRGSSWQVNLSPDVPLDLRVNAGVGETRLNLRLLRVEQLDLDSGVGRVYVELPERGKLEADVSGGVGEIEVVVPAGVALRVKADRGLGALDLPDGLVRRGEDRYESPDYEGAANRVDLEINGGIGRIQVRR</sequence>
<dbReference type="AlphaFoldDB" id="A0A399F2X6"/>
<accession>A0A399F2X6</accession>
<protein>
    <submittedName>
        <fullName evidence="3">Cell wall-active antibiotics response 4TMS YvqF</fullName>
    </submittedName>
</protein>